<name>A0A1J6I8Y6_NICAT</name>
<dbReference type="AlphaFoldDB" id="A0A1J6I8Y6"/>
<dbReference type="Proteomes" id="UP000187609">
    <property type="component" value="Unassembled WGS sequence"/>
</dbReference>
<feature type="non-terminal residue" evidence="1">
    <location>
        <position position="187"/>
    </location>
</feature>
<accession>A0A1J6I8Y6</accession>
<gene>
    <name evidence="1" type="ORF">A4A49_60179</name>
</gene>
<dbReference type="STRING" id="49451.A0A1J6I8Y6"/>
<organism evidence="1 2">
    <name type="scientific">Nicotiana attenuata</name>
    <name type="common">Coyote tobacco</name>
    <dbReference type="NCBI Taxonomy" id="49451"/>
    <lineage>
        <taxon>Eukaryota</taxon>
        <taxon>Viridiplantae</taxon>
        <taxon>Streptophyta</taxon>
        <taxon>Embryophyta</taxon>
        <taxon>Tracheophyta</taxon>
        <taxon>Spermatophyta</taxon>
        <taxon>Magnoliopsida</taxon>
        <taxon>eudicotyledons</taxon>
        <taxon>Gunneridae</taxon>
        <taxon>Pentapetalae</taxon>
        <taxon>asterids</taxon>
        <taxon>lamiids</taxon>
        <taxon>Solanales</taxon>
        <taxon>Solanaceae</taxon>
        <taxon>Nicotianoideae</taxon>
        <taxon>Nicotianeae</taxon>
        <taxon>Nicotiana</taxon>
    </lineage>
</organism>
<dbReference type="OMA" id="NIAGRCT"/>
<reference evidence="1" key="1">
    <citation type="submission" date="2016-11" db="EMBL/GenBank/DDBJ databases">
        <title>The genome of Nicotiana attenuata.</title>
        <authorList>
            <person name="Xu S."/>
            <person name="Brockmoeller T."/>
            <person name="Gaquerel E."/>
            <person name="Navarro A."/>
            <person name="Kuhl H."/>
            <person name="Gase K."/>
            <person name="Ling Z."/>
            <person name="Zhou W."/>
            <person name="Kreitzer C."/>
            <person name="Stanke M."/>
            <person name="Tang H."/>
            <person name="Lyons E."/>
            <person name="Pandey P."/>
            <person name="Pandey S.P."/>
            <person name="Timmermann B."/>
            <person name="Baldwin I.T."/>
        </authorList>
    </citation>
    <scope>NUCLEOTIDE SEQUENCE [LARGE SCALE GENOMIC DNA]</scope>
    <source>
        <strain evidence="1">UT</strain>
    </source>
</reference>
<dbReference type="EMBL" id="MJEQ01037189">
    <property type="protein sequence ID" value="OIT01438.1"/>
    <property type="molecule type" value="Genomic_DNA"/>
</dbReference>
<evidence type="ECO:0000313" key="2">
    <source>
        <dbReference type="Proteomes" id="UP000187609"/>
    </source>
</evidence>
<evidence type="ECO:0000313" key="1">
    <source>
        <dbReference type="EMBL" id="OIT01438.1"/>
    </source>
</evidence>
<comment type="caution">
    <text evidence="1">The sequence shown here is derived from an EMBL/GenBank/DDBJ whole genome shotgun (WGS) entry which is preliminary data.</text>
</comment>
<dbReference type="Gramene" id="OIT01438">
    <property type="protein sequence ID" value="OIT01438"/>
    <property type="gene ID" value="A4A49_60179"/>
</dbReference>
<sequence length="187" mass="21772">YLGFPMSGTPPKHKDYLPLIEKMRARLNIWNANWLNIAGRCTLIRSTLNTIPNHQMQLSMLPSRTLQEIDKTKRGFLWGTTTVKKKIHLINWDKVTMPKEMGGLGIRKAKNKNLSLLTSLVWRLLNNHSSTWARVISSCYNQTKSTNKASHTWKSLLKGWNYCREGIRWPVDKNPNMSIWDTNWIPK</sequence>
<dbReference type="PANTHER" id="PTHR33116:SF78">
    <property type="entry name" value="OS12G0587133 PROTEIN"/>
    <property type="match status" value="1"/>
</dbReference>
<proteinExistence type="predicted"/>
<keyword evidence="2" id="KW-1185">Reference proteome</keyword>
<dbReference type="PANTHER" id="PTHR33116">
    <property type="entry name" value="REVERSE TRANSCRIPTASE ZINC-BINDING DOMAIN-CONTAINING PROTEIN-RELATED-RELATED"/>
    <property type="match status" value="1"/>
</dbReference>
<protein>
    <submittedName>
        <fullName evidence="1">Ribonuclease h protein</fullName>
    </submittedName>
</protein>
<feature type="non-terminal residue" evidence="1">
    <location>
        <position position="1"/>
    </location>
</feature>